<dbReference type="InterPro" id="IPR051223">
    <property type="entry name" value="Polycystin"/>
</dbReference>
<reference evidence="7" key="1">
    <citation type="submission" date="2021-02" db="EMBL/GenBank/DDBJ databases">
        <authorList>
            <person name="Dougan E. K."/>
            <person name="Rhodes N."/>
            <person name="Thang M."/>
            <person name="Chan C."/>
        </authorList>
    </citation>
    <scope>NUCLEOTIDE SEQUENCE</scope>
</reference>
<organism evidence="7 8">
    <name type="scientific">Symbiodinium pilosum</name>
    <name type="common">Dinoflagellate</name>
    <dbReference type="NCBI Taxonomy" id="2952"/>
    <lineage>
        <taxon>Eukaryota</taxon>
        <taxon>Sar</taxon>
        <taxon>Alveolata</taxon>
        <taxon>Dinophyceae</taxon>
        <taxon>Suessiales</taxon>
        <taxon>Symbiodiniaceae</taxon>
        <taxon>Symbiodinium</taxon>
    </lineage>
</organism>
<keyword evidence="4 5" id="KW-0472">Membrane</keyword>
<dbReference type="Pfam" id="PF08016">
    <property type="entry name" value="PKD_channel"/>
    <property type="match status" value="1"/>
</dbReference>
<dbReference type="Proteomes" id="UP000649617">
    <property type="component" value="Unassembled WGS sequence"/>
</dbReference>
<evidence type="ECO:0000256" key="2">
    <source>
        <dbReference type="ARBA" id="ARBA00022692"/>
    </source>
</evidence>
<evidence type="ECO:0000256" key="3">
    <source>
        <dbReference type="ARBA" id="ARBA00022989"/>
    </source>
</evidence>
<evidence type="ECO:0000313" key="8">
    <source>
        <dbReference type="Proteomes" id="UP000649617"/>
    </source>
</evidence>
<evidence type="ECO:0000259" key="6">
    <source>
        <dbReference type="Pfam" id="PF08016"/>
    </source>
</evidence>
<dbReference type="PANTHER" id="PTHR10877:SF150">
    <property type="entry name" value="REJ DOMAIN-CONTAINING PROTEIN"/>
    <property type="match status" value="1"/>
</dbReference>
<gene>
    <name evidence="7" type="primary">pkd2</name>
    <name evidence="7" type="ORF">SPIL2461_LOCUS19188</name>
</gene>
<dbReference type="GO" id="GO:0050982">
    <property type="term" value="P:detection of mechanical stimulus"/>
    <property type="evidence" value="ECO:0007669"/>
    <property type="project" value="TreeGrafter"/>
</dbReference>
<feature type="transmembrane region" description="Helical" evidence="5">
    <location>
        <begin position="65"/>
        <end position="88"/>
    </location>
</feature>
<dbReference type="GO" id="GO:0016020">
    <property type="term" value="C:membrane"/>
    <property type="evidence" value="ECO:0007669"/>
    <property type="project" value="UniProtKB-SubCell"/>
</dbReference>
<dbReference type="InterPro" id="IPR013122">
    <property type="entry name" value="PKD1_2_channel"/>
</dbReference>
<protein>
    <submittedName>
        <fullName evidence="7">Pkd2 protein</fullName>
    </submittedName>
</protein>
<feature type="non-terminal residue" evidence="7">
    <location>
        <position position="1"/>
    </location>
</feature>
<comment type="subcellular location">
    <subcellularLocation>
        <location evidence="1">Membrane</location>
        <topology evidence="1">Multi-pass membrane protein</topology>
    </subcellularLocation>
</comment>
<dbReference type="GO" id="GO:0005262">
    <property type="term" value="F:calcium channel activity"/>
    <property type="evidence" value="ECO:0007669"/>
    <property type="project" value="TreeGrafter"/>
</dbReference>
<dbReference type="AlphaFoldDB" id="A0A812WV10"/>
<proteinExistence type="predicted"/>
<evidence type="ECO:0000313" key="7">
    <source>
        <dbReference type="EMBL" id="CAE7686085.1"/>
    </source>
</evidence>
<feature type="domain" description="Polycystin cation channel PKD1/PKD2" evidence="6">
    <location>
        <begin position="1"/>
        <end position="94"/>
    </location>
</feature>
<feature type="non-terminal residue" evidence="7">
    <location>
        <position position="290"/>
    </location>
</feature>
<dbReference type="PANTHER" id="PTHR10877">
    <property type="entry name" value="POLYCYSTIN FAMILY MEMBER"/>
    <property type="match status" value="1"/>
</dbReference>
<dbReference type="EMBL" id="CAJNIZ010044358">
    <property type="protein sequence ID" value="CAE7686085.1"/>
    <property type="molecule type" value="Genomic_DNA"/>
</dbReference>
<evidence type="ECO:0000256" key="4">
    <source>
        <dbReference type="ARBA" id="ARBA00023136"/>
    </source>
</evidence>
<sequence length="290" mass="33741">DMLHFSLAFLGVCACLCLQSVLIFGRDIEDLGNFARALHFAFRMVFDEFDDSHFQRLEKVSRPAAYIWFTCYEVLVVIILLNMLLAIIMDNYMMVKKRARLRASVLHQLQELWRRWRMNRRKERVHLKEIWNAFAEEAVWNRKVMCSSDRLLSIHLLVELIPGLPPSQAERTLQNSWHQHLKEVEAPFAVSEAHESLADLESSTRRIRSALYFAFDVVQYFDSRPVPGTDDLVTDTQEKAIFKLAMNEAIEEEDELAAFLERAKREEKDSEKTVVAFVEDQTARLSAEAA</sequence>
<keyword evidence="3 5" id="KW-1133">Transmembrane helix</keyword>
<keyword evidence="2 5" id="KW-0812">Transmembrane</keyword>
<name>A0A812WV10_SYMPI</name>
<dbReference type="OrthoDB" id="413799at2759"/>
<evidence type="ECO:0000256" key="5">
    <source>
        <dbReference type="SAM" id="Phobius"/>
    </source>
</evidence>
<comment type="caution">
    <text evidence="7">The sequence shown here is derived from an EMBL/GenBank/DDBJ whole genome shotgun (WGS) entry which is preliminary data.</text>
</comment>
<accession>A0A812WV10</accession>
<dbReference type="Gene3D" id="1.10.287.70">
    <property type="match status" value="1"/>
</dbReference>
<evidence type="ECO:0000256" key="1">
    <source>
        <dbReference type="ARBA" id="ARBA00004141"/>
    </source>
</evidence>
<keyword evidence="8" id="KW-1185">Reference proteome</keyword>